<dbReference type="OrthoDB" id="9774495at2"/>
<dbReference type="Gene3D" id="3.90.1150.10">
    <property type="entry name" value="Aspartate Aminotransferase, domain 1"/>
    <property type="match status" value="1"/>
</dbReference>
<sequence length="342" mass="35637">MTEPLIDLRSDTVTRPSAEMREAMALAEVGDDVYGEDPTVRTLEARVAELLGKEAAVFVPSGTMANQLAIGAQAGPGDEVIGEAGSHVFAFEGGALSALWGAQARTLEGERGLLRPEQVEAAIRPTGNDHLPLSRLLSLENTHNRGGGTVWPIERFQAVAGAARKAGLAVHLDGARLWNASVASGVPLSRYASEADTVSVCLSKGLGAPAGSLVAASAALCSKVRRLRKRLGGGMRQAGVLAAAGLYALDHHLVRLHLDHENARLLADALEKVPGLRVDPVETNLVFVDLPAGTDGAGVLSRLREKGVLAGSDGASRLRLVTHLDVDRDRCMAAAAALAACL</sequence>
<dbReference type="FunFam" id="3.40.640.10:FF:000030">
    <property type="entry name" value="Low-specificity L-threonine aldolase"/>
    <property type="match status" value="1"/>
</dbReference>
<dbReference type="InterPro" id="IPR015424">
    <property type="entry name" value="PyrdxlP-dep_Trfase"/>
</dbReference>
<dbReference type="STRING" id="1391653.AKJ08_2180"/>
<dbReference type="Pfam" id="PF01212">
    <property type="entry name" value="Beta_elim_lyase"/>
    <property type="match status" value="1"/>
</dbReference>
<gene>
    <name evidence="7" type="ORF">AKJ08_2180</name>
</gene>
<dbReference type="PANTHER" id="PTHR48097">
    <property type="entry name" value="L-THREONINE ALDOLASE-RELATED"/>
    <property type="match status" value="1"/>
</dbReference>
<dbReference type="Proteomes" id="UP000055590">
    <property type="component" value="Chromosome"/>
</dbReference>
<dbReference type="PANTHER" id="PTHR48097:SF9">
    <property type="entry name" value="L-THREONINE ALDOLASE"/>
    <property type="match status" value="1"/>
</dbReference>
<reference evidence="7 8" key="1">
    <citation type="submission" date="2015-08" db="EMBL/GenBank/DDBJ databases">
        <authorList>
            <person name="Babu N.S."/>
            <person name="Beckwith C.J."/>
            <person name="Beseler K.G."/>
            <person name="Brison A."/>
            <person name="Carone J.V."/>
            <person name="Caskin T.P."/>
            <person name="Diamond M."/>
            <person name="Durham M.E."/>
            <person name="Foxe J.M."/>
            <person name="Go M."/>
            <person name="Henderson B.A."/>
            <person name="Jones I.B."/>
            <person name="McGettigan J.A."/>
            <person name="Micheletti S.J."/>
            <person name="Nasrallah M.E."/>
            <person name="Ortiz D."/>
            <person name="Piller C.R."/>
            <person name="Privatt S.R."/>
            <person name="Schneider S.L."/>
            <person name="Sharp S."/>
            <person name="Smith T.C."/>
            <person name="Stanton J.D."/>
            <person name="Ullery H.E."/>
            <person name="Wilson R.J."/>
            <person name="Serrano M.G."/>
            <person name="Buck G."/>
            <person name="Lee V."/>
            <person name="Wang Y."/>
            <person name="Carvalho R."/>
            <person name="Voegtly L."/>
            <person name="Shi R."/>
            <person name="Duckworth R."/>
            <person name="Johnson A."/>
            <person name="Loviza R."/>
            <person name="Walstead R."/>
            <person name="Shah Z."/>
            <person name="Kiflezghi M."/>
            <person name="Wade K."/>
            <person name="Ball S.L."/>
            <person name="Bradley K.W."/>
            <person name="Asai D.J."/>
            <person name="Bowman C.A."/>
            <person name="Russell D.A."/>
            <person name="Pope W.H."/>
            <person name="Jacobs-Sera D."/>
            <person name="Hendrix R.W."/>
            <person name="Hatfull G.F."/>
        </authorList>
    </citation>
    <scope>NUCLEOTIDE SEQUENCE [LARGE SCALE GENOMIC DNA]</scope>
    <source>
        <strain evidence="7 8">DSM 27710</strain>
    </source>
</reference>
<evidence type="ECO:0000256" key="4">
    <source>
        <dbReference type="ARBA" id="ARBA00023239"/>
    </source>
</evidence>
<dbReference type="InterPro" id="IPR001597">
    <property type="entry name" value="ArAA_b-elim_lyase/Thr_aldolase"/>
</dbReference>
<evidence type="ECO:0000259" key="6">
    <source>
        <dbReference type="Pfam" id="PF01212"/>
    </source>
</evidence>
<dbReference type="GO" id="GO:0006567">
    <property type="term" value="P:L-threonine catabolic process"/>
    <property type="evidence" value="ECO:0007669"/>
    <property type="project" value="TreeGrafter"/>
</dbReference>
<evidence type="ECO:0000256" key="1">
    <source>
        <dbReference type="ARBA" id="ARBA00001933"/>
    </source>
</evidence>
<accession>A0A0K1PE31</accession>
<keyword evidence="8" id="KW-1185">Reference proteome</keyword>
<dbReference type="PIRSF" id="PIRSF017617">
    <property type="entry name" value="Thr_aldolase"/>
    <property type="match status" value="1"/>
</dbReference>
<dbReference type="CDD" id="cd06502">
    <property type="entry name" value="TA_like"/>
    <property type="match status" value="1"/>
</dbReference>
<dbReference type="AlphaFoldDB" id="A0A0K1PE31"/>
<dbReference type="Gene3D" id="3.40.640.10">
    <property type="entry name" value="Type I PLP-dependent aspartate aminotransferase-like (Major domain)"/>
    <property type="match status" value="1"/>
</dbReference>
<dbReference type="GO" id="GO:0005829">
    <property type="term" value="C:cytosol"/>
    <property type="evidence" value="ECO:0007669"/>
    <property type="project" value="TreeGrafter"/>
</dbReference>
<organism evidence="7 8">
    <name type="scientific">Vulgatibacter incomptus</name>
    <dbReference type="NCBI Taxonomy" id="1391653"/>
    <lineage>
        <taxon>Bacteria</taxon>
        <taxon>Pseudomonadati</taxon>
        <taxon>Myxococcota</taxon>
        <taxon>Myxococcia</taxon>
        <taxon>Myxococcales</taxon>
        <taxon>Cystobacterineae</taxon>
        <taxon>Vulgatibacteraceae</taxon>
        <taxon>Vulgatibacter</taxon>
    </lineage>
</organism>
<dbReference type="PATRIC" id="fig|1391653.3.peg.2278"/>
<dbReference type="KEGG" id="vin:AKJ08_2180"/>
<feature type="modified residue" description="N6-(pyridoxal phosphate)lysine" evidence="5">
    <location>
        <position position="204"/>
    </location>
</feature>
<dbReference type="RefSeq" id="WP_050726058.1">
    <property type="nucleotide sequence ID" value="NZ_CP012332.1"/>
</dbReference>
<dbReference type="GO" id="GO:0006545">
    <property type="term" value="P:glycine biosynthetic process"/>
    <property type="evidence" value="ECO:0007669"/>
    <property type="project" value="TreeGrafter"/>
</dbReference>
<dbReference type="NCBIfam" id="NF041359">
    <property type="entry name" value="GntG_guanitoxin"/>
    <property type="match status" value="1"/>
</dbReference>
<dbReference type="SUPFAM" id="SSF53383">
    <property type="entry name" value="PLP-dependent transferases"/>
    <property type="match status" value="1"/>
</dbReference>
<evidence type="ECO:0000256" key="5">
    <source>
        <dbReference type="PIRSR" id="PIRSR017617-1"/>
    </source>
</evidence>
<dbReference type="InterPro" id="IPR015422">
    <property type="entry name" value="PyrdxlP-dep_Trfase_small"/>
</dbReference>
<comment type="similarity">
    <text evidence="2">Belongs to the threonine aldolase family.</text>
</comment>
<proteinExistence type="inferred from homology"/>
<evidence type="ECO:0000256" key="2">
    <source>
        <dbReference type="ARBA" id="ARBA00006966"/>
    </source>
</evidence>
<keyword evidence="3" id="KW-0663">Pyridoxal phosphate</keyword>
<dbReference type="InterPro" id="IPR023603">
    <property type="entry name" value="Low_specificity_L-TA-like"/>
</dbReference>
<evidence type="ECO:0000313" key="8">
    <source>
        <dbReference type="Proteomes" id="UP000055590"/>
    </source>
</evidence>
<feature type="domain" description="Aromatic amino acid beta-eliminating lyase/threonine aldolase" evidence="6">
    <location>
        <begin position="7"/>
        <end position="290"/>
    </location>
</feature>
<evidence type="ECO:0000256" key="3">
    <source>
        <dbReference type="ARBA" id="ARBA00022898"/>
    </source>
</evidence>
<keyword evidence="4" id="KW-0456">Lyase</keyword>
<name>A0A0K1PE31_9BACT</name>
<dbReference type="InterPro" id="IPR015421">
    <property type="entry name" value="PyrdxlP-dep_Trfase_major"/>
</dbReference>
<evidence type="ECO:0000313" key="7">
    <source>
        <dbReference type="EMBL" id="AKU91793.1"/>
    </source>
</evidence>
<comment type="cofactor">
    <cofactor evidence="1">
        <name>pyridoxal 5'-phosphate</name>
        <dbReference type="ChEBI" id="CHEBI:597326"/>
    </cofactor>
</comment>
<dbReference type="EMBL" id="CP012332">
    <property type="protein sequence ID" value="AKU91793.1"/>
    <property type="molecule type" value="Genomic_DNA"/>
</dbReference>
<dbReference type="GO" id="GO:0008732">
    <property type="term" value="F:L-allo-threonine aldolase activity"/>
    <property type="evidence" value="ECO:0007669"/>
    <property type="project" value="TreeGrafter"/>
</dbReference>
<protein>
    <submittedName>
        <fullName evidence="7">Low-specificity L-threonine aldolase</fullName>
    </submittedName>
</protein>